<dbReference type="Gene3D" id="3.20.20.30">
    <property type="entry name" value="Luciferase-like domain"/>
    <property type="match status" value="1"/>
</dbReference>
<name>A0ABT4TPY6_9ACTN</name>
<feature type="domain" description="Luciferase-like" evidence="5">
    <location>
        <begin position="1"/>
        <end position="232"/>
    </location>
</feature>
<dbReference type="PANTHER" id="PTHR42847:SF4">
    <property type="entry name" value="ALKANESULFONATE MONOOXYGENASE-RELATED"/>
    <property type="match status" value="1"/>
</dbReference>
<dbReference type="InterPro" id="IPR019921">
    <property type="entry name" value="Lucif-like_OxRdtase_Rv2161c"/>
</dbReference>
<evidence type="ECO:0000256" key="4">
    <source>
        <dbReference type="ARBA" id="ARBA00023033"/>
    </source>
</evidence>
<dbReference type="EMBL" id="JAQFWP010000040">
    <property type="protein sequence ID" value="MDA2806737.1"/>
    <property type="molecule type" value="Genomic_DNA"/>
</dbReference>
<dbReference type="SUPFAM" id="SSF51679">
    <property type="entry name" value="Bacterial luciferase-like"/>
    <property type="match status" value="1"/>
</dbReference>
<dbReference type="InterPro" id="IPR036661">
    <property type="entry name" value="Luciferase-like_sf"/>
</dbReference>
<evidence type="ECO:0000256" key="1">
    <source>
        <dbReference type="ARBA" id="ARBA00022630"/>
    </source>
</evidence>
<organism evidence="6 7">
    <name type="scientific">Nocardiopsis suaedae</name>
    <dbReference type="NCBI Taxonomy" id="3018444"/>
    <lineage>
        <taxon>Bacteria</taxon>
        <taxon>Bacillati</taxon>
        <taxon>Actinomycetota</taxon>
        <taxon>Actinomycetes</taxon>
        <taxon>Streptosporangiales</taxon>
        <taxon>Nocardiopsidaceae</taxon>
        <taxon>Nocardiopsis</taxon>
    </lineage>
</organism>
<dbReference type="PANTHER" id="PTHR42847">
    <property type="entry name" value="ALKANESULFONATE MONOOXYGENASE"/>
    <property type="match status" value="1"/>
</dbReference>
<dbReference type="Pfam" id="PF00296">
    <property type="entry name" value="Bac_luciferase"/>
    <property type="match status" value="1"/>
</dbReference>
<dbReference type="RefSeq" id="WP_270679373.1">
    <property type="nucleotide sequence ID" value="NZ_JAQFWP010000040.1"/>
</dbReference>
<keyword evidence="3 6" id="KW-0560">Oxidoreductase</keyword>
<sequence>MKFGVNILNFGRYATPEHLAGWAVFAEERGFHSAMISDHIAVTPDVAAQYPAPFYDPFATLAWLAGKTSRVELGTTVAVLPYRHPLATARTVANIDNFSGGRMILGVGVSWPRQEFAALGVPFGKRGAIADEYLQAIIGAWTHDTASFEGRFASYADVATEPRPVRRPHPPVWVGGASRAAMRRAVRFGQAWHPVYPPLGWLREEGLPALRALAGQEGRPVPAFAPRIRLEVADRPLPDGERRAGEGSIEQIRADLEELAAMGAEHVLFDTYRGEPDLLRPPEEEQHMLAEVAEKVVDLGTGTLR</sequence>
<keyword evidence="2" id="KW-0288">FMN</keyword>
<evidence type="ECO:0000259" key="5">
    <source>
        <dbReference type="Pfam" id="PF00296"/>
    </source>
</evidence>
<dbReference type="NCBIfam" id="TIGR03619">
    <property type="entry name" value="F420_Rv2161c"/>
    <property type="match status" value="1"/>
</dbReference>
<comment type="caution">
    <text evidence="6">The sequence shown here is derived from an EMBL/GenBank/DDBJ whole genome shotgun (WGS) entry which is preliminary data.</text>
</comment>
<dbReference type="GO" id="GO:0016491">
    <property type="term" value="F:oxidoreductase activity"/>
    <property type="evidence" value="ECO:0007669"/>
    <property type="project" value="UniProtKB-KW"/>
</dbReference>
<keyword evidence="1" id="KW-0285">Flavoprotein</keyword>
<reference evidence="6" key="1">
    <citation type="submission" date="2023-01" db="EMBL/GenBank/DDBJ databases">
        <title>Draft genome sequence of Nocardiopsis sp. LSu2-4 isolated from halophytes.</title>
        <authorList>
            <person name="Duangmal K."/>
            <person name="Chantavorakit T."/>
        </authorList>
    </citation>
    <scope>NUCLEOTIDE SEQUENCE</scope>
    <source>
        <strain evidence="6">LSu2-4</strain>
    </source>
</reference>
<evidence type="ECO:0000256" key="3">
    <source>
        <dbReference type="ARBA" id="ARBA00023002"/>
    </source>
</evidence>
<dbReference type="Proteomes" id="UP001165685">
    <property type="component" value="Unassembled WGS sequence"/>
</dbReference>
<protein>
    <submittedName>
        <fullName evidence="6">TIGR03619 family F420-dependent LLM class oxidoreductase</fullName>
        <ecNumber evidence="6">1.-.-.-</ecNumber>
    </submittedName>
</protein>
<keyword evidence="7" id="KW-1185">Reference proteome</keyword>
<gene>
    <name evidence="6" type="ORF">O4U47_19670</name>
</gene>
<evidence type="ECO:0000256" key="2">
    <source>
        <dbReference type="ARBA" id="ARBA00022643"/>
    </source>
</evidence>
<dbReference type="InterPro" id="IPR011251">
    <property type="entry name" value="Luciferase-like_dom"/>
</dbReference>
<dbReference type="EC" id="1.-.-.-" evidence="6"/>
<keyword evidence="4" id="KW-0503">Monooxygenase</keyword>
<accession>A0ABT4TPY6</accession>
<evidence type="ECO:0000313" key="6">
    <source>
        <dbReference type="EMBL" id="MDA2806737.1"/>
    </source>
</evidence>
<dbReference type="InterPro" id="IPR050172">
    <property type="entry name" value="SsuD_RutA_monooxygenase"/>
</dbReference>
<proteinExistence type="predicted"/>
<evidence type="ECO:0000313" key="7">
    <source>
        <dbReference type="Proteomes" id="UP001165685"/>
    </source>
</evidence>